<protein>
    <submittedName>
        <fullName evidence="4">Helix-turn-helix domain-containing protein</fullName>
    </submittedName>
</protein>
<feature type="transmembrane region" description="Helical" evidence="2">
    <location>
        <begin position="117"/>
        <end position="145"/>
    </location>
</feature>
<dbReference type="EMBL" id="JAJEPS010000001">
    <property type="protein sequence ID" value="MCC2124591.1"/>
    <property type="molecule type" value="Genomic_DNA"/>
</dbReference>
<evidence type="ECO:0000256" key="2">
    <source>
        <dbReference type="SAM" id="Phobius"/>
    </source>
</evidence>
<keyword evidence="2" id="KW-0472">Membrane</keyword>
<evidence type="ECO:0000256" key="1">
    <source>
        <dbReference type="ARBA" id="ARBA00023125"/>
    </source>
</evidence>
<sequence>MSRIGKNIKKARAEKGYTQEQLAQKLSVTRNTISNYETGHSNPDIEMLQMLAEALETDPNTLIYGEKKNQSVDQIWRKEILKRIAWLVIAGLIMMVSSYLIKYGNEIAKDTFMVPVWVYWLILAACPLAFIIIGTQLMALAWRACGKTIADQQWTKVVFWILTAAIILWIAAVTVDCIRYEYARWLYKEAAKNLSEDESLMFSFTSRIWGIGFHIYGFYKWLWVLGWGACGMALAILWPEKKQQTPS</sequence>
<keyword evidence="1" id="KW-0238">DNA-binding</keyword>
<dbReference type="RefSeq" id="WP_308458214.1">
    <property type="nucleotide sequence ID" value="NZ_JAJEPS010000001.1"/>
</dbReference>
<evidence type="ECO:0000313" key="5">
    <source>
        <dbReference type="Proteomes" id="UP001198220"/>
    </source>
</evidence>
<dbReference type="GO" id="GO:0003677">
    <property type="term" value="F:DNA binding"/>
    <property type="evidence" value="ECO:0007669"/>
    <property type="project" value="UniProtKB-KW"/>
</dbReference>
<dbReference type="Gene3D" id="1.10.260.40">
    <property type="entry name" value="lambda repressor-like DNA-binding domains"/>
    <property type="match status" value="1"/>
</dbReference>
<keyword evidence="2" id="KW-0812">Transmembrane</keyword>
<dbReference type="InterPro" id="IPR001387">
    <property type="entry name" value="Cro/C1-type_HTH"/>
</dbReference>
<dbReference type="PANTHER" id="PTHR46558:SF3">
    <property type="entry name" value="TRANSCRIPTIONAL REGULATOR"/>
    <property type="match status" value="1"/>
</dbReference>
<dbReference type="CDD" id="cd00093">
    <property type="entry name" value="HTH_XRE"/>
    <property type="match status" value="1"/>
</dbReference>
<dbReference type="SUPFAM" id="SSF47413">
    <property type="entry name" value="lambda repressor-like DNA-binding domains"/>
    <property type="match status" value="1"/>
</dbReference>
<feature type="transmembrane region" description="Helical" evidence="2">
    <location>
        <begin position="218"/>
        <end position="238"/>
    </location>
</feature>
<dbReference type="PROSITE" id="PS50943">
    <property type="entry name" value="HTH_CROC1"/>
    <property type="match status" value="1"/>
</dbReference>
<dbReference type="Proteomes" id="UP001198220">
    <property type="component" value="Unassembled WGS sequence"/>
</dbReference>
<dbReference type="SMART" id="SM00530">
    <property type="entry name" value="HTH_XRE"/>
    <property type="match status" value="1"/>
</dbReference>
<dbReference type="AlphaFoldDB" id="A0AAE3A1V1"/>
<feature type="transmembrane region" description="Helical" evidence="2">
    <location>
        <begin position="84"/>
        <end position="101"/>
    </location>
</feature>
<keyword evidence="2" id="KW-1133">Transmembrane helix</keyword>
<comment type="caution">
    <text evidence="4">The sequence shown here is derived from an EMBL/GenBank/DDBJ whole genome shotgun (WGS) entry which is preliminary data.</text>
</comment>
<accession>A0AAE3A1V1</accession>
<feature type="domain" description="HTH cro/C1-type" evidence="3">
    <location>
        <begin position="8"/>
        <end position="62"/>
    </location>
</feature>
<evidence type="ECO:0000259" key="3">
    <source>
        <dbReference type="PROSITE" id="PS50943"/>
    </source>
</evidence>
<evidence type="ECO:0000313" key="4">
    <source>
        <dbReference type="EMBL" id="MCC2124591.1"/>
    </source>
</evidence>
<keyword evidence="5" id="KW-1185">Reference proteome</keyword>
<organism evidence="4 5">
    <name type="scientific">Hominiventricola filiformis</name>
    <dbReference type="NCBI Taxonomy" id="2885352"/>
    <lineage>
        <taxon>Bacteria</taxon>
        <taxon>Bacillati</taxon>
        <taxon>Bacillota</taxon>
        <taxon>Clostridia</taxon>
        <taxon>Lachnospirales</taxon>
        <taxon>Lachnospiraceae</taxon>
        <taxon>Hominiventricola</taxon>
    </lineage>
</organism>
<gene>
    <name evidence="4" type="ORF">LKD36_00185</name>
</gene>
<reference evidence="4 5" key="1">
    <citation type="submission" date="2021-10" db="EMBL/GenBank/DDBJ databases">
        <title>Anaerobic single-cell dispensing facilitates the cultivation of human gut bacteria.</title>
        <authorList>
            <person name="Afrizal A."/>
        </authorList>
    </citation>
    <scope>NUCLEOTIDE SEQUENCE [LARGE SCALE GENOMIC DNA]</scope>
    <source>
        <strain evidence="4 5">CLA-AA-H276</strain>
    </source>
</reference>
<feature type="transmembrane region" description="Helical" evidence="2">
    <location>
        <begin position="157"/>
        <end position="175"/>
    </location>
</feature>
<dbReference type="Pfam" id="PF01381">
    <property type="entry name" value="HTH_3"/>
    <property type="match status" value="1"/>
</dbReference>
<name>A0AAE3A1V1_9FIRM</name>
<dbReference type="InterPro" id="IPR010982">
    <property type="entry name" value="Lambda_DNA-bd_dom_sf"/>
</dbReference>
<proteinExistence type="predicted"/>
<dbReference type="PANTHER" id="PTHR46558">
    <property type="entry name" value="TRACRIPTIONAL REGULATORY PROTEIN-RELATED-RELATED"/>
    <property type="match status" value="1"/>
</dbReference>